<dbReference type="CDD" id="cd00063">
    <property type="entry name" value="FN3"/>
    <property type="match status" value="1"/>
</dbReference>
<evidence type="ECO:0000313" key="4">
    <source>
        <dbReference type="Proteomes" id="UP001230051"/>
    </source>
</evidence>
<evidence type="ECO:0000256" key="1">
    <source>
        <dbReference type="ARBA" id="ARBA00022737"/>
    </source>
</evidence>
<accession>A0AAD8CE89</accession>
<keyword evidence="4" id="KW-1185">Reference proteome</keyword>
<dbReference type="Proteomes" id="UP001230051">
    <property type="component" value="Unassembled WGS sequence"/>
</dbReference>
<dbReference type="SUPFAM" id="SSF49265">
    <property type="entry name" value="Fibronectin type III"/>
    <property type="match status" value="1"/>
</dbReference>
<sequence>MNISNAGYRVSLVAFNKVGQSPKQTVFISPDHTGVCRANLTMVIDRIRQKQHCKKICVQCQDVLETQPSGSCGTYTGNKRNIMAEDLGNMKNLTRYRITVHCLQKLKTRTYEVYLTEGTPKSGPRNISVQATHNSVLVTWAPIPIDACRGFLLKYRLYYSAGNERNQTQVAEVDGGMTEYEIKNLSSNTVYKLEIAGTTAQGEGVRSTRHFQTHRASWPKLLQAGKRPGDR</sequence>
<proteinExistence type="predicted"/>
<feature type="domain" description="Fibronectin type-III" evidence="2">
    <location>
        <begin position="123"/>
        <end position="220"/>
    </location>
</feature>
<dbReference type="PROSITE" id="PS50853">
    <property type="entry name" value="FN3"/>
    <property type="match status" value="1"/>
</dbReference>
<dbReference type="PANTHER" id="PTHR48483">
    <property type="entry name" value="INTERLEUKIN-27 SUBUNIT BETA"/>
    <property type="match status" value="1"/>
</dbReference>
<dbReference type="AlphaFoldDB" id="A0AAD8CE89"/>
<protein>
    <recommendedName>
        <fullName evidence="2">Fibronectin type-III domain-containing protein</fullName>
    </recommendedName>
</protein>
<evidence type="ECO:0000259" key="2">
    <source>
        <dbReference type="PROSITE" id="PS50853"/>
    </source>
</evidence>
<dbReference type="PANTHER" id="PTHR48483:SF1">
    <property type="entry name" value="INTERLEUKIN-12 RECEPTOR SUBUNIT BETA-1-RELATED"/>
    <property type="match status" value="1"/>
</dbReference>
<dbReference type="InterPro" id="IPR036116">
    <property type="entry name" value="FN3_sf"/>
</dbReference>
<gene>
    <name evidence="3" type="ORF">AOXY_G38819</name>
</gene>
<reference evidence="3" key="1">
    <citation type="submission" date="2022-02" db="EMBL/GenBank/DDBJ databases">
        <title>Atlantic sturgeon de novo genome assembly.</title>
        <authorList>
            <person name="Stock M."/>
            <person name="Klopp C."/>
            <person name="Guiguen Y."/>
            <person name="Cabau C."/>
            <person name="Parinello H."/>
            <person name="Santidrian Yebra-Pimentel E."/>
            <person name="Kuhl H."/>
            <person name="Dirks R.P."/>
            <person name="Guessner J."/>
            <person name="Wuertz S."/>
            <person name="Du K."/>
            <person name="Schartl M."/>
        </authorList>
    </citation>
    <scope>NUCLEOTIDE SEQUENCE</scope>
    <source>
        <strain evidence="3">STURGEONOMICS-FGT-2020</strain>
        <tissue evidence="3">Whole blood</tissue>
    </source>
</reference>
<dbReference type="InterPro" id="IPR013783">
    <property type="entry name" value="Ig-like_fold"/>
</dbReference>
<comment type="caution">
    <text evidence="3">The sequence shown here is derived from an EMBL/GenBank/DDBJ whole genome shotgun (WGS) entry which is preliminary data.</text>
</comment>
<dbReference type="SMART" id="SM00060">
    <property type="entry name" value="FN3"/>
    <property type="match status" value="1"/>
</dbReference>
<keyword evidence="1" id="KW-0677">Repeat</keyword>
<organism evidence="3 4">
    <name type="scientific">Acipenser oxyrinchus oxyrinchus</name>
    <dbReference type="NCBI Taxonomy" id="40147"/>
    <lineage>
        <taxon>Eukaryota</taxon>
        <taxon>Metazoa</taxon>
        <taxon>Chordata</taxon>
        <taxon>Craniata</taxon>
        <taxon>Vertebrata</taxon>
        <taxon>Euteleostomi</taxon>
        <taxon>Actinopterygii</taxon>
        <taxon>Chondrostei</taxon>
        <taxon>Acipenseriformes</taxon>
        <taxon>Acipenseridae</taxon>
        <taxon>Acipenser</taxon>
    </lineage>
</organism>
<evidence type="ECO:0000313" key="3">
    <source>
        <dbReference type="EMBL" id="KAK1117314.1"/>
    </source>
</evidence>
<dbReference type="Gene3D" id="2.60.40.10">
    <property type="entry name" value="Immunoglobulins"/>
    <property type="match status" value="1"/>
</dbReference>
<dbReference type="InterPro" id="IPR003961">
    <property type="entry name" value="FN3_dom"/>
</dbReference>
<name>A0AAD8CE89_ACIOX</name>
<dbReference type="FunFam" id="2.60.40.10:FF:000028">
    <property type="entry name" value="Neuronal cell adhesion molecule"/>
    <property type="match status" value="1"/>
</dbReference>
<dbReference type="Pfam" id="PF00041">
    <property type="entry name" value="fn3"/>
    <property type="match status" value="1"/>
</dbReference>
<dbReference type="EMBL" id="JAGXEW010002452">
    <property type="protein sequence ID" value="KAK1117314.1"/>
    <property type="molecule type" value="Genomic_DNA"/>
</dbReference>
<dbReference type="InterPro" id="IPR053073">
    <property type="entry name" value="IL11/IL27_subunit_beta"/>
</dbReference>